<dbReference type="RefSeq" id="WP_058291487.1">
    <property type="nucleotide sequence ID" value="NZ_CYSD01000042.1"/>
</dbReference>
<gene>
    <name evidence="6" type="primary">spr</name>
    <name evidence="6" type="ORF">TRM7557_03525</name>
</gene>
<dbReference type="STRING" id="928856.SAMN04488049_102362"/>
<dbReference type="EMBL" id="CYSD01000042">
    <property type="protein sequence ID" value="CUH81641.1"/>
    <property type="molecule type" value="Genomic_DNA"/>
</dbReference>
<dbReference type="Proteomes" id="UP000052022">
    <property type="component" value="Unassembled WGS sequence"/>
</dbReference>
<dbReference type="OrthoDB" id="6058745at2"/>
<evidence type="ECO:0000256" key="1">
    <source>
        <dbReference type="ARBA" id="ARBA00007074"/>
    </source>
</evidence>
<evidence type="ECO:0000256" key="2">
    <source>
        <dbReference type="ARBA" id="ARBA00022670"/>
    </source>
</evidence>
<dbReference type="AlphaFoldDB" id="A0A0N7M0X0"/>
<evidence type="ECO:0000256" key="4">
    <source>
        <dbReference type="ARBA" id="ARBA00022807"/>
    </source>
</evidence>
<dbReference type="InterPro" id="IPR000064">
    <property type="entry name" value="NLP_P60_dom"/>
</dbReference>
<dbReference type="InterPro" id="IPR038765">
    <property type="entry name" value="Papain-like_cys_pep_sf"/>
</dbReference>
<feature type="domain" description="NlpC/P60" evidence="5">
    <location>
        <begin position="1"/>
        <end position="134"/>
    </location>
</feature>
<evidence type="ECO:0000313" key="6">
    <source>
        <dbReference type="EMBL" id="CUH81641.1"/>
    </source>
</evidence>
<dbReference type="InterPro" id="IPR011929">
    <property type="entry name" value="Phage_pept_NlpC/P60"/>
</dbReference>
<dbReference type="GO" id="GO:0006508">
    <property type="term" value="P:proteolysis"/>
    <property type="evidence" value="ECO:0007669"/>
    <property type="project" value="UniProtKB-KW"/>
</dbReference>
<proteinExistence type="inferred from homology"/>
<dbReference type="SUPFAM" id="SSF54001">
    <property type="entry name" value="Cysteine proteinases"/>
    <property type="match status" value="1"/>
</dbReference>
<dbReference type="Gene3D" id="3.90.1720.10">
    <property type="entry name" value="endopeptidase domain like (from Nostoc punctiforme)"/>
    <property type="match status" value="1"/>
</dbReference>
<reference evidence="6 7" key="1">
    <citation type="submission" date="2015-09" db="EMBL/GenBank/DDBJ databases">
        <authorList>
            <consortium name="Swine Surveillance"/>
        </authorList>
    </citation>
    <scope>NUCLEOTIDE SEQUENCE [LARGE SCALE GENOMIC DNA]</scope>
    <source>
        <strain evidence="6 7">CECT 7557</strain>
    </source>
</reference>
<organism evidence="6 7">
    <name type="scientific">Tritonibacter multivorans</name>
    <dbReference type="NCBI Taxonomy" id="928856"/>
    <lineage>
        <taxon>Bacteria</taxon>
        <taxon>Pseudomonadati</taxon>
        <taxon>Pseudomonadota</taxon>
        <taxon>Alphaproteobacteria</taxon>
        <taxon>Rhodobacterales</taxon>
        <taxon>Paracoccaceae</taxon>
        <taxon>Tritonibacter</taxon>
    </lineage>
</organism>
<keyword evidence="3 6" id="KW-0378">Hydrolase</keyword>
<dbReference type="GO" id="GO:0008234">
    <property type="term" value="F:cysteine-type peptidase activity"/>
    <property type="evidence" value="ECO:0007669"/>
    <property type="project" value="UniProtKB-KW"/>
</dbReference>
<accession>A0A0N7M0X0</accession>
<evidence type="ECO:0000313" key="7">
    <source>
        <dbReference type="Proteomes" id="UP000052022"/>
    </source>
</evidence>
<sequence>MNAVVEEARLWLGTPYRHQGAVRGAGCDCLGLIRGIWRARYGAEPEAVPPYSRDWAERGGEEHLWRAALRHMAPGTGAAGDVLLFRMRRGAVAKHLGIQSDDGRFIHAMSGQGVVESALTPLWRARIVARFSFPLNGLGS</sequence>
<dbReference type="EC" id="3.4.-.-" evidence="6"/>
<protein>
    <submittedName>
        <fullName evidence="6">Putative endopeptidase Spr</fullName>
        <ecNumber evidence="6">3.4.-.-</ecNumber>
    </submittedName>
</protein>
<keyword evidence="7" id="KW-1185">Reference proteome</keyword>
<dbReference type="Pfam" id="PF00877">
    <property type="entry name" value="NLPC_P60"/>
    <property type="match status" value="1"/>
</dbReference>
<dbReference type="NCBIfam" id="TIGR02219">
    <property type="entry name" value="phage_NlpC_fam"/>
    <property type="match status" value="1"/>
</dbReference>
<comment type="similarity">
    <text evidence="1">Belongs to the peptidase C40 family.</text>
</comment>
<evidence type="ECO:0000259" key="5">
    <source>
        <dbReference type="PROSITE" id="PS51935"/>
    </source>
</evidence>
<name>A0A0N7M0X0_9RHOB</name>
<evidence type="ECO:0000256" key="3">
    <source>
        <dbReference type="ARBA" id="ARBA00022801"/>
    </source>
</evidence>
<keyword evidence="2" id="KW-0645">Protease</keyword>
<keyword evidence="4" id="KW-0788">Thiol protease</keyword>
<dbReference type="PROSITE" id="PS51935">
    <property type="entry name" value="NLPC_P60"/>
    <property type="match status" value="1"/>
</dbReference>